<dbReference type="AlphaFoldDB" id="A0A1M6UGV4"/>
<sequence>MSFMTIYPDFYQNFCCKANRCQHTCCAGWEIDIDAATAARYQQLIGPLGEAIRQNIVVADGTWQFRLGAGERCPFLQEDGLCELIRRADESILCDICTNHPRFFVTLGDYELAGVGLSCEKSCELLLEDVGMLSLRTETGEKLSLKELLQRLSLPVCDEDLCYQTGLASEDADFVLACMQKTEPIDEAWTAQLAQLRVEGMAAEAVVPQVFDRIYQYILYRALEHVPQYGLGTVLSYVQLNTDFIYLAYQLTGQLGESIRRWSEQIEYSTENVRILLDLLSGDVCH</sequence>
<dbReference type="GO" id="GO:0032259">
    <property type="term" value="P:methylation"/>
    <property type="evidence" value="ECO:0007669"/>
    <property type="project" value="UniProtKB-KW"/>
</dbReference>
<name>A0A1M6UGV4_SELRU</name>
<dbReference type="NCBIfam" id="NF038110">
    <property type="entry name" value="Lys_methyl_FliB"/>
    <property type="match status" value="1"/>
</dbReference>
<protein>
    <submittedName>
        <fullName evidence="1">Lysine-N-methylase</fullName>
    </submittedName>
</protein>
<accession>A0A1M6UGV4</accession>
<evidence type="ECO:0000313" key="2">
    <source>
        <dbReference type="Proteomes" id="UP000184263"/>
    </source>
</evidence>
<keyword evidence="1" id="KW-0808">Transferase</keyword>
<dbReference type="Proteomes" id="UP000184263">
    <property type="component" value="Unassembled WGS sequence"/>
</dbReference>
<dbReference type="EMBL" id="FRBC01000012">
    <property type="protein sequence ID" value="SHK68409.1"/>
    <property type="molecule type" value="Genomic_DNA"/>
</dbReference>
<proteinExistence type="predicted"/>
<reference evidence="1 2" key="1">
    <citation type="submission" date="2016-11" db="EMBL/GenBank/DDBJ databases">
        <authorList>
            <person name="Jaros S."/>
            <person name="Januszkiewicz K."/>
            <person name="Wedrychowicz H."/>
        </authorList>
    </citation>
    <scope>NUCLEOTIDE SEQUENCE [LARGE SCALE GENOMIC DNA]</scope>
    <source>
        <strain evidence="1 2">HD4</strain>
    </source>
</reference>
<evidence type="ECO:0000313" key="1">
    <source>
        <dbReference type="EMBL" id="SHK68409.1"/>
    </source>
</evidence>
<organism evidence="1 2">
    <name type="scientific">Selenomonas ruminantium</name>
    <dbReference type="NCBI Taxonomy" id="971"/>
    <lineage>
        <taxon>Bacteria</taxon>
        <taxon>Bacillati</taxon>
        <taxon>Bacillota</taxon>
        <taxon>Negativicutes</taxon>
        <taxon>Selenomonadales</taxon>
        <taxon>Selenomonadaceae</taxon>
        <taxon>Selenomonas</taxon>
    </lineage>
</organism>
<gene>
    <name evidence="1" type="ORF">SAMN05216582_11262</name>
</gene>
<keyword evidence="1" id="KW-0489">Methyltransferase</keyword>
<dbReference type="GO" id="GO:0008168">
    <property type="term" value="F:methyltransferase activity"/>
    <property type="evidence" value="ECO:0007669"/>
    <property type="project" value="UniProtKB-KW"/>
</dbReference>